<feature type="transmembrane region" description="Helical" evidence="9">
    <location>
        <begin position="46"/>
        <end position="65"/>
    </location>
</feature>
<feature type="domain" description="Histidine kinase/HSP90-like ATPase" evidence="10">
    <location>
        <begin position="309"/>
        <end position="399"/>
    </location>
</feature>
<evidence type="ECO:0000256" key="8">
    <source>
        <dbReference type="ARBA" id="ARBA00023012"/>
    </source>
</evidence>
<dbReference type="GO" id="GO:0046983">
    <property type="term" value="F:protein dimerization activity"/>
    <property type="evidence" value="ECO:0007669"/>
    <property type="project" value="InterPro"/>
</dbReference>
<dbReference type="Gene3D" id="3.30.565.10">
    <property type="entry name" value="Histidine kinase-like ATPase, C-terminal domain"/>
    <property type="match status" value="1"/>
</dbReference>
<feature type="domain" description="DUF7134" evidence="12">
    <location>
        <begin position="9"/>
        <end position="161"/>
    </location>
</feature>
<dbReference type="InterPro" id="IPR055558">
    <property type="entry name" value="DUF7134"/>
</dbReference>
<evidence type="ECO:0000313" key="14">
    <source>
        <dbReference type="Proteomes" id="UP000540506"/>
    </source>
</evidence>
<evidence type="ECO:0000256" key="4">
    <source>
        <dbReference type="ARBA" id="ARBA00022679"/>
    </source>
</evidence>
<evidence type="ECO:0000256" key="6">
    <source>
        <dbReference type="ARBA" id="ARBA00022777"/>
    </source>
</evidence>
<keyword evidence="7" id="KW-0067">ATP-binding</keyword>
<evidence type="ECO:0000256" key="1">
    <source>
        <dbReference type="ARBA" id="ARBA00000085"/>
    </source>
</evidence>
<dbReference type="InterPro" id="IPR050482">
    <property type="entry name" value="Sensor_HK_TwoCompSys"/>
</dbReference>
<feature type="transmembrane region" description="Helical" evidence="9">
    <location>
        <begin position="137"/>
        <end position="157"/>
    </location>
</feature>
<keyword evidence="9" id="KW-0472">Membrane</keyword>
<keyword evidence="5" id="KW-0547">Nucleotide-binding</keyword>
<evidence type="ECO:0000259" key="12">
    <source>
        <dbReference type="Pfam" id="PF23539"/>
    </source>
</evidence>
<evidence type="ECO:0000256" key="7">
    <source>
        <dbReference type="ARBA" id="ARBA00022840"/>
    </source>
</evidence>
<dbReference type="Pfam" id="PF23539">
    <property type="entry name" value="DUF7134"/>
    <property type="match status" value="1"/>
</dbReference>
<dbReference type="RefSeq" id="WP_184935096.1">
    <property type="nucleotide sequence ID" value="NZ_JACHJV010000001.1"/>
</dbReference>
<keyword evidence="14" id="KW-1185">Reference proteome</keyword>
<protein>
    <recommendedName>
        <fullName evidence="2">histidine kinase</fullName>
        <ecNumber evidence="2">2.7.13.3</ecNumber>
    </recommendedName>
</protein>
<reference evidence="13 14" key="1">
    <citation type="submission" date="2020-08" db="EMBL/GenBank/DDBJ databases">
        <title>Sequencing the genomes of 1000 actinobacteria strains.</title>
        <authorList>
            <person name="Klenk H.-P."/>
        </authorList>
    </citation>
    <scope>NUCLEOTIDE SEQUENCE [LARGE SCALE GENOMIC DNA]</scope>
    <source>
        <strain evidence="13 14">DSM 41654</strain>
    </source>
</reference>
<dbReference type="Pfam" id="PF02518">
    <property type="entry name" value="HATPase_c"/>
    <property type="match status" value="1"/>
</dbReference>
<organism evidence="13 14">
    <name type="scientific">Kitasatospora kifunensis</name>
    <name type="common">Streptomyces kifunensis</name>
    <dbReference type="NCBI Taxonomy" id="58351"/>
    <lineage>
        <taxon>Bacteria</taxon>
        <taxon>Bacillati</taxon>
        <taxon>Actinomycetota</taxon>
        <taxon>Actinomycetes</taxon>
        <taxon>Kitasatosporales</taxon>
        <taxon>Streptomycetaceae</taxon>
        <taxon>Kitasatospora</taxon>
    </lineage>
</organism>
<dbReference type="InterPro" id="IPR003594">
    <property type="entry name" value="HATPase_dom"/>
</dbReference>
<dbReference type="CDD" id="cd16917">
    <property type="entry name" value="HATPase_UhpB-NarQ-NarX-like"/>
    <property type="match status" value="1"/>
</dbReference>
<dbReference type="PANTHER" id="PTHR24421:SF10">
    <property type="entry name" value="NITRATE_NITRITE SENSOR PROTEIN NARQ"/>
    <property type="match status" value="1"/>
</dbReference>
<dbReference type="InterPro" id="IPR036890">
    <property type="entry name" value="HATPase_C_sf"/>
</dbReference>
<keyword evidence="6 13" id="KW-0418">Kinase</keyword>
<dbReference type="Proteomes" id="UP000540506">
    <property type="component" value="Unassembled WGS sequence"/>
</dbReference>
<feature type="transmembrane region" description="Helical" evidence="9">
    <location>
        <begin position="21"/>
        <end position="40"/>
    </location>
</feature>
<evidence type="ECO:0000256" key="9">
    <source>
        <dbReference type="SAM" id="Phobius"/>
    </source>
</evidence>
<name>A0A7W7R1F5_KITKI</name>
<evidence type="ECO:0000313" key="13">
    <source>
        <dbReference type="EMBL" id="MBB4923021.1"/>
    </source>
</evidence>
<comment type="caution">
    <text evidence="13">The sequence shown here is derived from an EMBL/GenBank/DDBJ whole genome shotgun (WGS) entry which is preliminary data.</text>
</comment>
<evidence type="ECO:0000259" key="11">
    <source>
        <dbReference type="Pfam" id="PF07730"/>
    </source>
</evidence>
<feature type="domain" description="Signal transduction histidine kinase subgroup 3 dimerisation and phosphoacceptor" evidence="11">
    <location>
        <begin position="192"/>
        <end position="255"/>
    </location>
</feature>
<dbReference type="EC" id="2.7.13.3" evidence="2"/>
<keyword evidence="9" id="KW-1133">Transmembrane helix</keyword>
<evidence type="ECO:0000256" key="5">
    <source>
        <dbReference type="ARBA" id="ARBA00022741"/>
    </source>
</evidence>
<gene>
    <name evidence="13" type="ORF">FHR34_002014</name>
</gene>
<evidence type="ECO:0000259" key="10">
    <source>
        <dbReference type="Pfam" id="PF02518"/>
    </source>
</evidence>
<dbReference type="InterPro" id="IPR011712">
    <property type="entry name" value="Sig_transdc_His_kin_sub3_dim/P"/>
</dbReference>
<dbReference type="PANTHER" id="PTHR24421">
    <property type="entry name" value="NITRATE/NITRITE SENSOR PROTEIN NARX-RELATED"/>
    <property type="match status" value="1"/>
</dbReference>
<sequence length="402" mass="42824">MRSGMARGWELLRRHPGMVDTALAAVVGGLTLVFALQTQHELRARYHYPPFGTSAIVLTVLVNLPLAIRRRWPWPALLVSGAALAAYTAAGNESSENLWAPLLTFYTVVSRPDRRATKTAAALTAALWSWNALEVKASVLLAVGQAVMGVGVVWYFAEGIRNLGLRNTQLAQLTAQLHEEQAARALHAVTEERMRIARELHDVLAHHLSVVALQAGLARYVFTGDPPTASAALDTIADTTRLALDEMRGLLALLRVSPNSPTDEPGDYLPAPGLAQLPDLVERLRGAGLGVDLTVTGDQRPLPPGLDLAAFRVLQESLTNTLKHAGPTAHAEVELHFDTNTLSARAADDGGTGLQAVAPVSGGHGLIGMRERVNLYGGELDAGPLPAGGYQVRFTLPIAPPG</sequence>
<comment type="catalytic activity">
    <reaction evidence="1">
        <text>ATP + protein L-histidine = ADP + protein N-phospho-L-histidine.</text>
        <dbReference type="EC" id="2.7.13.3"/>
    </reaction>
</comment>
<evidence type="ECO:0000256" key="2">
    <source>
        <dbReference type="ARBA" id="ARBA00012438"/>
    </source>
</evidence>
<dbReference type="GO" id="GO:0016020">
    <property type="term" value="C:membrane"/>
    <property type="evidence" value="ECO:0007669"/>
    <property type="project" value="InterPro"/>
</dbReference>
<dbReference type="GO" id="GO:0000155">
    <property type="term" value="F:phosphorelay sensor kinase activity"/>
    <property type="evidence" value="ECO:0007669"/>
    <property type="project" value="InterPro"/>
</dbReference>
<keyword evidence="8" id="KW-0902">Two-component regulatory system</keyword>
<proteinExistence type="predicted"/>
<dbReference type="Pfam" id="PF07730">
    <property type="entry name" value="HisKA_3"/>
    <property type="match status" value="1"/>
</dbReference>
<dbReference type="EMBL" id="JACHJV010000001">
    <property type="protein sequence ID" value="MBB4923021.1"/>
    <property type="molecule type" value="Genomic_DNA"/>
</dbReference>
<dbReference type="Gene3D" id="1.20.5.1930">
    <property type="match status" value="1"/>
</dbReference>
<keyword evidence="4" id="KW-0808">Transferase</keyword>
<evidence type="ECO:0000256" key="3">
    <source>
        <dbReference type="ARBA" id="ARBA00022553"/>
    </source>
</evidence>
<keyword evidence="9" id="KW-0812">Transmembrane</keyword>
<accession>A0A7W7R1F5</accession>
<dbReference type="GO" id="GO:0005524">
    <property type="term" value="F:ATP binding"/>
    <property type="evidence" value="ECO:0007669"/>
    <property type="project" value="UniProtKB-KW"/>
</dbReference>
<keyword evidence="3" id="KW-0597">Phosphoprotein</keyword>
<dbReference type="SUPFAM" id="SSF55874">
    <property type="entry name" value="ATPase domain of HSP90 chaperone/DNA topoisomerase II/histidine kinase"/>
    <property type="match status" value="1"/>
</dbReference>
<dbReference type="AlphaFoldDB" id="A0A7W7R1F5"/>